<name>A0A238VVZ6_9FLAO</name>
<dbReference type="Gene3D" id="2.40.160.10">
    <property type="entry name" value="Porin"/>
    <property type="match status" value="1"/>
</dbReference>
<evidence type="ECO:0008006" key="4">
    <source>
        <dbReference type="Google" id="ProtNLM"/>
    </source>
</evidence>
<proteinExistence type="predicted"/>
<feature type="chain" id="PRO_5011969221" description="Phosphate-selective porin O and P" evidence="1">
    <location>
        <begin position="22"/>
        <end position="428"/>
    </location>
</feature>
<feature type="signal peptide" evidence="1">
    <location>
        <begin position="1"/>
        <end position="21"/>
    </location>
</feature>
<dbReference type="OrthoDB" id="5442696at2"/>
<dbReference type="AlphaFoldDB" id="A0A238VVZ6"/>
<dbReference type="Proteomes" id="UP000198384">
    <property type="component" value="Unassembled WGS sequence"/>
</dbReference>
<dbReference type="RefSeq" id="WP_089380372.1">
    <property type="nucleotide sequence ID" value="NZ_FZNT01000002.1"/>
</dbReference>
<evidence type="ECO:0000256" key="1">
    <source>
        <dbReference type="SAM" id="SignalP"/>
    </source>
</evidence>
<accession>A0A238VVZ6</accession>
<protein>
    <recommendedName>
        <fullName evidence="4">Phosphate-selective porin O and P</fullName>
    </recommendedName>
</protein>
<dbReference type="InterPro" id="IPR023614">
    <property type="entry name" value="Porin_dom_sf"/>
</dbReference>
<dbReference type="SUPFAM" id="SSF56935">
    <property type="entry name" value="Porins"/>
    <property type="match status" value="1"/>
</dbReference>
<evidence type="ECO:0000313" key="3">
    <source>
        <dbReference type="Proteomes" id="UP000198384"/>
    </source>
</evidence>
<keyword evidence="3" id="KW-1185">Reference proteome</keyword>
<reference evidence="2 3" key="1">
    <citation type="submission" date="2017-06" db="EMBL/GenBank/DDBJ databases">
        <authorList>
            <person name="Kim H.J."/>
            <person name="Triplett B.A."/>
        </authorList>
    </citation>
    <scope>NUCLEOTIDE SEQUENCE [LARGE SCALE GENOMIC DNA]</scope>
    <source>
        <strain evidence="2 3">DSM 29150</strain>
    </source>
</reference>
<organism evidence="2 3">
    <name type="scientific">Lutibacter agarilyticus</name>
    <dbReference type="NCBI Taxonomy" id="1109740"/>
    <lineage>
        <taxon>Bacteria</taxon>
        <taxon>Pseudomonadati</taxon>
        <taxon>Bacteroidota</taxon>
        <taxon>Flavobacteriia</taxon>
        <taxon>Flavobacteriales</taxon>
        <taxon>Flavobacteriaceae</taxon>
        <taxon>Lutibacter</taxon>
    </lineage>
</organism>
<gene>
    <name evidence="2" type="ORF">SAMN06265371_102163</name>
</gene>
<evidence type="ECO:0000313" key="2">
    <source>
        <dbReference type="EMBL" id="SNR38456.1"/>
    </source>
</evidence>
<dbReference type="EMBL" id="FZNT01000002">
    <property type="protein sequence ID" value="SNR38456.1"/>
    <property type="molecule type" value="Genomic_DNA"/>
</dbReference>
<sequence>MQKLLILTIAALFVFSTNVKAQLYDQKVKKIDSTFVYVNGEGTFINFGNKQPSSLNILAAVQSGLQFSSIDDGSSKETSSRMSMNLVRLGITGSFYNDNLTMGVVSDFTGTVGILEAYVGLSFWEKRMKVILGERQTHTNNRLAMADERFSQFLSQSISGSSTDGIVYGGLMQNFVGATREGGIYLETNFSINNFRIYPMLSVTTGNGQAFFDEQNNTDFKYGGRLDIMPLGDFKKNNAYIAHDLYREEKLKLAIGVAGSYNVKTNNLMGNGIENVAGIYDEDGEETFADYRKFIVDFMLKKDGFSLVGEYMNGTIKGENLYSNSLATVQLTAEEASTKYSVGEAYNVQASYIFKKGLAIDFRYSNIKPEFDIEDSIIQNQNWYTFGVNQFIKNNALKVGVNTSYIDYEYETGNTTKWSTNIAVQLIF</sequence>
<keyword evidence="1" id="KW-0732">Signal</keyword>